<evidence type="ECO:0000313" key="4">
    <source>
        <dbReference type="Proteomes" id="UP000295681"/>
    </source>
</evidence>
<keyword evidence="2" id="KW-1133">Transmembrane helix</keyword>
<sequence length="158" mass="17427">MKKGVLIGIISSLVTLVVCGIAFYTYSELQDDRDDRTDTPQEQSTSTSYSQSGSGGSSTTSSSSSSSMPGGYNLPSQDKVNERLNSDLDKFVQNNSTDIHNGKSNDELYDMFEDQYVDAYENELERKHGESQDDAIEKLLDQGVANLNFNERITAAKQ</sequence>
<gene>
    <name evidence="3" type="ORF">C5L23_000855</name>
</gene>
<dbReference type="RefSeq" id="WP_029508582.1">
    <property type="nucleotide sequence ID" value="NZ_JAGYGP010000006.1"/>
</dbReference>
<organism evidence="3 4">
    <name type="scientific">Leuconostoc fallax</name>
    <dbReference type="NCBI Taxonomy" id="1251"/>
    <lineage>
        <taxon>Bacteria</taxon>
        <taxon>Bacillati</taxon>
        <taxon>Bacillota</taxon>
        <taxon>Bacilli</taxon>
        <taxon>Lactobacillales</taxon>
        <taxon>Lactobacillaceae</taxon>
        <taxon>Leuconostoc</taxon>
    </lineage>
</organism>
<dbReference type="EMBL" id="PUFI01000005">
    <property type="protein sequence ID" value="TDG69393.1"/>
    <property type="molecule type" value="Genomic_DNA"/>
</dbReference>
<feature type="compositionally biased region" description="Low complexity" evidence="1">
    <location>
        <begin position="44"/>
        <end position="67"/>
    </location>
</feature>
<evidence type="ECO:0000256" key="2">
    <source>
        <dbReference type="SAM" id="Phobius"/>
    </source>
</evidence>
<reference evidence="3 4" key="1">
    <citation type="journal article" date="2019" name="Appl. Microbiol. Biotechnol.">
        <title>Uncovering carbohydrate metabolism through a genotype-phenotype association study of 56 lactic acid bacteria genomes.</title>
        <authorList>
            <person name="Buron-Moles G."/>
            <person name="Chailyan A."/>
            <person name="Dolejs I."/>
            <person name="Forster J."/>
            <person name="Miks M.H."/>
        </authorList>
    </citation>
    <scope>NUCLEOTIDE SEQUENCE [LARGE SCALE GENOMIC DNA]</scope>
    <source>
        <strain evidence="3 4">ATCC 700006</strain>
    </source>
</reference>
<name>A0A4R5NA70_9LACO</name>
<feature type="transmembrane region" description="Helical" evidence="2">
    <location>
        <begin position="6"/>
        <end position="26"/>
    </location>
</feature>
<dbReference type="AlphaFoldDB" id="A0A4R5NA70"/>
<feature type="region of interest" description="Disordered" evidence="1">
    <location>
        <begin position="32"/>
        <end position="106"/>
    </location>
</feature>
<dbReference type="Proteomes" id="UP000295681">
    <property type="component" value="Unassembled WGS sequence"/>
</dbReference>
<proteinExistence type="predicted"/>
<keyword evidence="2" id="KW-0472">Membrane</keyword>
<keyword evidence="2" id="KW-0812">Transmembrane</keyword>
<accession>A0A4R5NA70</accession>
<evidence type="ECO:0000313" key="3">
    <source>
        <dbReference type="EMBL" id="TDG69393.1"/>
    </source>
</evidence>
<evidence type="ECO:0000256" key="1">
    <source>
        <dbReference type="SAM" id="MobiDB-lite"/>
    </source>
</evidence>
<feature type="compositionally biased region" description="Basic and acidic residues" evidence="1">
    <location>
        <begin position="79"/>
        <end position="90"/>
    </location>
</feature>
<protein>
    <submittedName>
        <fullName evidence="3">Uncharacterized protein</fullName>
    </submittedName>
</protein>
<comment type="caution">
    <text evidence="3">The sequence shown here is derived from an EMBL/GenBank/DDBJ whole genome shotgun (WGS) entry which is preliminary data.</text>
</comment>
<keyword evidence="4" id="KW-1185">Reference proteome</keyword>